<evidence type="ECO:0000313" key="10">
    <source>
        <dbReference type="Proteomes" id="UP001241472"/>
    </source>
</evidence>
<dbReference type="CDD" id="cd06171">
    <property type="entry name" value="Sigma70_r4"/>
    <property type="match status" value="1"/>
</dbReference>
<dbReference type="PANTHER" id="PTHR43133">
    <property type="entry name" value="RNA POLYMERASE ECF-TYPE SIGMA FACTO"/>
    <property type="match status" value="1"/>
</dbReference>
<dbReference type="SUPFAM" id="SSF88659">
    <property type="entry name" value="Sigma3 and sigma4 domains of RNA polymerase sigma factors"/>
    <property type="match status" value="1"/>
</dbReference>
<evidence type="ECO:0000256" key="6">
    <source>
        <dbReference type="RuleBase" id="RU000716"/>
    </source>
</evidence>
<dbReference type="PANTHER" id="PTHR43133:SF25">
    <property type="entry name" value="RNA POLYMERASE SIGMA FACTOR RFAY-RELATED"/>
    <property type="match status" value="1"/>
</dbReference>
<dbReference type="NCBIfam" id="TIGR02937">
    <property type="entry name" value="sigma70-ECF"/>
    <property type="match status" value="1"/>
</dbReference>
<gene>
    <name evidence="9" type="ORF">J2T09_005419</name>
</gene>
<keyword evidence="10" id="KW-1185">Reference proteome</keyword>
<keyword evidence="4 6" id="KW-0238">DNA-binding</keyword>
<dbReference type="Pfam" id="PF04542">
    <property type="entry name" value="Sigma70_r2"/>
    <property type="match status" value="1"/>
</dbReference>
<protein>
    <recommendedName>
        <fullName evidence="6">RNA polymerase sigma factor</fullName>
    </recommendedName>
</protein>
<feature type="domain" description="RNA polymerase sigma-70 region 2" evidence="7">
    <location>
        <begin position="17"/>
        <end position="73"/>
    </location>
</feature>
<evidence type="ECO:0000256" key="4">
    <source>
        <dbReference type="ARBA" id="ARBA00023125"/>
    </source>
</evidence>
<comment type="caution">
    <text evidence="9">The sequence shown here is derived from an EMBL/GenBank/DDBJ whole genome shotgun (WGS) entry which is preliminary data.</text>
</comment>
<evidence type="ECO:0000313" key="9">
    <source>
        <dbReference type="EMBL" id="MDP9840631.1"/>
    </source>
</evidence>
<evidence type="ECO:0000256" key="1">
    <source>
        <dbReference type="ARBA" id="ARBA00010641"/>
    </source>
</evidence>
<proteinExistence type="inferred from homology"/>
<evidence type="ECO:0000256" key="5">
    <source>
        <dbReference type="ARBA" id="ARBA00023163"/>
    </source>
</evidence>
<keyword evidence="5 6" id="KW-0804">Transcription</keyword>
<sequence>MEQHDSQTGFSEIELIDHLPALRNFAKRFHASPTDVDDLVQETYLKAIANAEKFQRGTRLRSWLFTIMRNTFCTKFGLTKRENVGLADDTALQVTVPATQEWTLRGRELEQAISNLPEHHRTAIEMIFIDCLSYEDAAQRCGCALGTMKSRVNRARLHLWTTINGN</sequence>
<accession>A0ABT9Q1N9</accession>
<dbReference type="Gene3D" id="1.10.1740.10">
    <property type="match status" value="1"/>
</dbReference>
<dbReference type="InterPro" id="IPR013325">
    <property type="entry name" value="RNA_pol_sigma_r2"/>
</dbReference>
<dbReference type="InterPro" id="IPR036388">
    <property type="entry name" value="WH-like_DNA-bd_sf"/>
</dbReference>
<dbReference type="Gene3D" id="1.10.10.10">
    <property type="entry name" value="Winged helix-like DNA-binding domain superfamily/Winged helix DNA-binding domain"/>
    <property type="match status" value="1"/>
</dbReference>
<evidence type="ECO:0000256" key="3">
    <source>
        <dbReference type="ARBA" id="ARBA00023082"/>
    </source>
</evidence>
<dbReference type="Proteomes" id="UP001241472">
    <property type="component" value="Unassembled WGS sequence"/>
</dbReference>
<evidence type="ECO:0000259" key="8">
    <source>
        <dbReference type="Pfam" id="PF08281"/>
    </source>
</evidence>
<dbReference type="InterPro" id="IPR039425">
    <property type="entry name" value="RNA_pol_sigma-70-like"/>
</dbReference>
<dbReference type="SUPFAM" id="SSF88946">
    <property type="entry name" value="Sigma2 domain of RNA polymerase sigma factors"/>
    <property type="match status" value="1"/>
</dbReference>
<dbReference type="InterPro" id="IPR013324">
    <property type="entry name" value="RNA_pol_sigma_r3/r4-like"/>
</dbReference>
<dbReference type="InterPro" id="IPR007627">
    <property type="entry name" value="RNA_pol_sigma70_r2"/>
</dbReference>
<dbReference type="InterPro" id="IPR013249">
    <property type="entry name" value="RNA_pol_sigma70_r4_t2"/>
</dbReference>
<dbReference type="RefSeq" id="WP_306840131.1">
    <property type="nucleotide sequence ID" value="NZ_JAUSRF010000032.1"/>
</dbReference>
<dbReference type="InterPro" id="IPR014284">
    <property type="entry name" value="RNA_pol_sigma-70_dom"/>
</dbReference>
<dbReference type="Pfam" id="PF08281">
    <property type="entry name" value="Sigma70_r4_2"/>
    <property type="match status" value="1"/>
</dbReference>
<keyword evidence="3 6" id="KW-0731">Sigma factor</keyword>
<dbReference type="InterPro" id="IPR000838">
    <property type="entry name" value="RNA_pol_sigma70_ECF_CS"/>
</dbReference>
<keyword evidence="2 6" id="KW-0805">Transcription regulation</keyword>
<comment type="similarity">
    <text evidence="1 6">Belongs to the sigma-70 factor family. ECF subfamily.</text>
</comment>
<evidence type="ECO:0000256" key="2">
    <source>
        <dbReference type="ARBA" id="ARBA00023015"/>
    </source>
</evidence>
<dbReference type="PROSITE" id="PS01063">
    <property type="entry name" value="SIGMA70_ECF"/>
    <property type="match status" value="1"/>
</dbReference>
<dbReference type="EMBL" id="JAUSRF010000032">
    <property type="protein sequence ID" value="MDP9840631.1"/>
    <property type="molecule type" value="Genomic_DNA"/>
</dbReference>
<evidence type="ECO:0000259" key="7">
    <source>
        <dbReference type="Pfam" id="PF04542"/>
    </source>
</evidence>
<name>A0ABT9Q1N9_9HYPH</name>
<reference evidence="9 10" key="1">
    <citation type="submission" date="2023-07" db="EMBL/GenBank/DDBJ databases">
        <title>Sorghum-associated microbial communities from plants grown in Nebraska, USA.</title>
        <authorList>
            <person name="Schachtman D."/>
        </authorList>
    </citation>
    <scope>NUCLEOTIDE SEQUENCE [LARGE SCALE GENOMIC DNA]</scope>
    <source>
        <strain evidence="9 10">DS1307</strain>
    </source>
</reference>
<organism evidence="9 10">
    <name type="scientific">Neorhizobium huautlense</name>
    <dbReference type="NCBI Taxonomy" id="67774"/>
    <lineage>
        <taxon>Bacteria</taxon>
        <taxon>Pseudomonadati</taxon>
        <taxon>Pseudomonadota</taxon>
        <taxon>Alphaproteobacteria</taxon>
        <taxon>Hyphomicrobiales</taxon>
        <taxon>Rhizobiaceae</taxon>
        <taxon>Rhizobium/Agrobacterium group</taxon>
        <taxon>Neorhizobium</taxon>
    </lineage>
</organism>
<feature type="domain" description="RNA polymerase sigma factor 70 region 4 type 2" evidence="8">
    <location>
        <begin position="107"/>
        <end position="159"/>
    </location>
</feature>